<reference evidence="5 6" key="1">
    <citation type="submission" date="2017-12" db="EMBL/GenBank/DDBJ databases">
        <title>Complete genome sequence of Spiroplasma floricola 23-6 (ATCC 29989).</title>
        <authorList>
            <person name="Tsai Y.-M."/>
            <person name="Wu P.-S."/>
            <person name="Lo W.-S."/>
            <person name="Kuo C.-H."/>
        </authorList>
    </citation>
    <scope>NUCLEOTIDE SEQUENCE [LARGE SCALE GENOMIC DNA]</scope>
    <source>
        <strain evidence="5 6">23-6</strain>
    </source>
</reference>
<dbReference type="PROSITE" id="PS50893">
    <property type="entry name" value="ABC_TRANSPORTER_2"/>
    <property type="match status" value="1"/>
</dbReference>
<keyword evidence="1" id="KW-0813">Transport</keyword>
<dbReference type="Gene3D" id="3.40.50.300">
    <property type="entry name" value="P-loop containing nucleotide triphosphate hydrolases"/>
    <property type="match status" value="1"/>
</dbReference>
<dbReference type="AlphaFoldDB" id="A0A2K8SEC3"/>
<gene>
    <name evidence="5" type="ORF">SFLOR_v1c06550</name>
</gene>
<evidence type="ECO:0000313" key="5">
    <source>
        <dbReference type="EMBL" id="AUB31705.1"/>
    </source>
</evidence>
<evidence type="ECO:0000259" key="4">
    <source>
        <dbReference type="PROSITE" id="PS50893"/>
    </source>
</evidence>
<dbReference type="InterPro" id="IPR003439">
    <property type="entry name" value="ABC_transporter-like_ATP-bd"/>
</dbReference>
<dbReference type="GO" id="GO:0005524">
    <property type="term" value="F:ATP binding"/>
    <property type="evidence" value="ECO:0007669"/>
    <property type="project" value="UniProtKB-KW"/>
</dbReference>
<dbReference type="Pfam" id="PF00005">
    <property type="entry name" value="ABC_tran"/>
    <property type="match status" value="1"/>
</dbReference>
<evidence type="ECO:0000256" key="3">
    <source>
        <dbReference type="ARBA" id="ARBA00022840"/>
    </source>
</evidence>
<keyword evidence="6" id="KW-1185">Reference proteome</keyword>
<feature type="domain" description="ABC transporter" evidence="4">
    <location>
        <begin position="1"/>
        <end position="233"/>
    </location>
</feature>
<organism evidence="5 6">
    <name type="scientific">Spiroplasma floricola 23-6</name>
    <dbReference type="NCBI Taxonomy" id="1336749"/>
    <lineage>
        <taxon>Bacteria</taxon>
        <taxon>Bacillati</taxon>
        <taxon>Mycoplasmatota</taxon>
        <taxon>Mollicutes</taxon>
        <taxon>Entomoplasmatales</taxon>
        <taxon>Spiroplasmataceae</taxon>
        <taxon>Spiroplasma</taxon>
    </lineage>
</organism>
<dbReference type="PANTHER" id="PTHR42939:SF1">
    <property type="entry name" value="ABC TRANSPORTER ATP-BINDING PROTEIN ALBC-RELATED"/>
    <property type="match status" value="1"/>
</dbReference>
<name>A0A2K8SEC3_9MOLU</name>
<sequence length="309" mass="36203">MQIVIKNFLKKFKQNKVGPISCEIKKNRVTAILGSSGSGKSVLINSIIGATKKFKGDILIKNISRKKLFNYKVNREITFYTQIDFALYDIKVTFFLKTMCLSFGINKKEINSKIEYWLKFFDLWEARNKKISNFSWGMKNRLNLILCFIKDSEIIIMDEPGANLDSVWRYKIKKLLINYKEQGKTIIITVHNIDEIADIIDDYIILEKGEKIFEGSKEELDLYPKYKLFIKQKFNVENLKNFLAKYNIKSFKYDETENSLIIGIKNQKQINYLFLYLIKNNLPLSNVNSLPINMEAIHKALESRQLDVK</sequence>
<dbReference type="SUPFAM" id="SSF52540">
    <property type="entry name" value="P-loop containing nucleoside triphosphate hydrolases"/>
    <property type="match status" value="1"/>
</dbReference>
<dbReference type="Proteomes" id="UP000231823">
    <property type="component" value="Chromosome"/>
</dbReference>
<evidence type="ECO:0000313" key="6">
    <source>
        <dbReference type="Proteomes" id="UP000231823"/>
    </source>
</evidence>
<protein>
    <submittedName>
        <fullName evidence="5">ABC transporter ATP-binding protein</fullName>
    </submittedName>
</protein>
<evidence type="ECO:0000256" key="2">
    <source>
        <dbReference type="ARBA" id="ARBA00022741"/>
    </source>
</evidence>
<dbReference type="SMART" id="SM00382">
    <property type="entry name" value="AAA"/>
    <property type="match status" value="1"/>
</dbReference>
<dbReference type="PANTHER" id="PTHR42939">
    <property type="entry name" value="ABC TRANSPORTER ATP-BINDING PROTEIN ALBC-RELATED"/>
    <property type="match status" value="1"/>
</dbReference>
<dbReference type="InterPro" id="IPR051782">
    <property type="entry name" value="ABC_Transporter_VariousFunc"/>
</dbReference>
<dbReference type="GO" id="GO:0016887">
    <property type="term" value="F:ATP hydrolysis activity"/>
    <property type="evidence" value="ECO:0007669"/>
    <property type="project" value="InterPro"/>
</dbReference>
<dbReference type="InterPro" id="IPR027417">
    <property type="entry name" value="P-loop_NTPase"/>
</dbReference>
<keyword evidence="3 5" id="KW-0067">ATP-binding</keyword>
<dbReference type="EMBL" id="CP025057">
    <property type="protein sequence ID" value="AUB31705.1"/>
    <property type="molecule type" value="Genomic_DNA"/>
</dbReference>
<keyword evidence="2" id="KW-0547">Nucleotide-binding</keyword>
<dbReference type="RefSeq" id="WP_100916680.1">
    <property type="nucleotide sequence ID" value="NZ_CP025057.1"/>
</dbReference>
<proteinExistence type="predicted"/>
<accession>A0A2K8SEC3</accession>
<dbReference type="InterPro" id="IPR003593">
    <property type="entry name" value="AAA+_ATPase"/>
</dbReference>
<evidence type="ECO:0000256" key="1">
    <source>
        <dbReference type="ARBA" id="ARBA00022448"/>
    </source>
</evidence>
<dbReference type="KEGG" id="sfz:SFLOR_v1c06550"/>
<dbReference type="OrthoDB" id="9779029at2"/>